<comment type="caution">
    <text evidence="1">The sequence shown here is derived from an EMBL/GenBank/DDBJ whole genome shotgun (WGS) entry which is preliminary data.</text>
</comment>
<dbReference type="Proteomes" id="UP001341840">
    <property type="component" value="Unassembled WGS sequence"/>
</dbReference>
<evidence type="ECO:0000313" key="1">
    <source>
        <dbReference type="EMBL" id="MED6147026.1"/>
    </source>
</evidence>
<dbReference type="EMBL" id="JASCZI010090836">
    <property type="protein sequence ID" value="MED6147026.1"/>
    <property type="molecule type" value="Genomic_DNA"/>
</dbReference>
<gene>
    <name evidence="1" type="ORF">PIB30_040134</name>
</gene>
<organism evidence="1 2">
    <name type="scientific">Stylosanthes scabra</name>
    <dbReference type="NCBI Taxonomy" id="79078"/>
    <lineage>
        <taxon>Eukaryota</taxon>
        <taxon>Viridiplantae</taxon>
        <taxon>Streptophyta</taxon>
        <taxon>Embryophyta</taxon>
        <taxon>Tracheophyta</taxon>
        <taxon>Spermatophyta</taxon>
        <taxon>Magnoliopsida</taxon>
        <taxon>eudicotyledons</taxon>
        <taxon>Gunneridae</taxon>
        <taxon>Pentapetalae</taxon>
        <taxon>rosids</taxon>
        <taxon>fabids</taxon>
        <taxon>Fabales</taxon>
        <taxon>Fabaceae</taxon>
        <taxon>Papilionoideae</taxon>
        <taxon>50 kb inversion clade</taxon>
        <taxon>dalbergioids sensu lato</taxon>
        <taxon>Dalbergieae</taxon>
        <taxon>Pterocarpus clade</taxon>
        <taxon>Stylosanthes</taxon>
    </lineage>
</organism>
<evidence type="ECO:0000313" key="2">
    <source>
        <dbReference type="Proteomes" id="UP001341840"/>
    </source>
</evidence>
<protein>
    <submittedName>
        <fullName evidence="1">Uncharacterized protein</fullName>
    </submittedName>
</protein>
<name>A0ABU6TFJ3_9FABA</name>
<reference evidence="1 2" key="1">
    <citation type="journal article" date="2023" name="Plants (Basel)">
        <title>Bridging the Gap: Combining Genomics and Transcriptomics Approaches to Understand Stylosanthes scabra, an Orphan Legume from the Brazilian Caatinga.</title>
        <authorList>
            <person name="Ferreira-Neto J.R.C."/>
            <person name="da Silva M.D."/>
            <person name="Binneck E."/>
            <person name="de Melo N.F."/>
            <person name="da Silva R.H."/>
            <person name="de Melo A.L.T.M."/>
            <person name="Pandolfi V."/>
            <person name="Bustamante F.O."/>
            <person name="Brasileiro-Vidal A.C."/>
            <person name="Benko-Iseppon A.M."/>
        </authorList>
    </citation>
    <scope>NUCLEOTIDE SEQUENCE [LARGE SCALE GENOMIC DNA]</scope>
    <source>
        <tissue evidence="1">Leaves</tissue>
    </source>
</reference>
<sequence length="144" mass="16569">MLSLFIHARQSITESLPILQVSSCPPSMKGVQLRVVTDKEAHYLPLMSWLLWNCFPESISFSLLPHFKMKAFILYFYETLMGSNKCKCDGCSMHPKIWWHDLKVVKVAHLGRTYENVEDVKAMLNALPESESDAEEFITFALEL</sequence>
<keyword evidence="2" id="KW-1185">Reference proteome</keyword>
<accession>A0ABU6TFJ3</accession>
<proteinExistence type="predicted"/>